<evidence type="ECO:0000256" key="1">
    <source>
        <dbReference type="ARBA" id="ARBA00004651"/>
    </source>
</evidence>
<evidence type="ECO:0000256" key="4">
    <source>
        <dbReference type="ARBA" id="ARBA00022692"/>
    </source>
</evidence>
<dbReference type="GO" id="GO:0006605">
    <property type="term" value="P:protein targeting"/>
    <property type="evidence" value="ECO:0007669"/>
    <property type="project" value="InterPro"/>
</dbReference>
<name>A0A1S1WXQ2_9NEIS</name>
<protein>
    <recommendedName>
        <fullName evidence="10">Flagellar biosynthetic protein FliR</fullName>
    </recommendedName>
</protein>
<dbReference type="STRING" id="1903179.BI347_00145"/>
<keyword evidence="6 7" id="KW-0472">Membrane</keyword>
<evidence type="ECO:0000256" key="3">
    <source>
        <dbReference type="ARBA" id="ARBA00022475"/>
    </source>
</evidence>
<reference evidence="8 9" key="1">
    <citation type="submission" date="2016-09" db="EMBL/GenBank/DDBJ databases">
        <title>Chromobacterium muskegensis sp. nov., an insecticidal bacterium isolated from Sphagnum bogs.</title>
        <authorList>
            <person name="Sparks M.E."/>
            <person name="Blackburn M.B."/>
            <person name="Gundersen-Rindal D.E."/>
            <person name="Mitchell A."/>
            <person name="Farrar R."/>
            <person name="Kuhar D."/>
        </authorList>
    </citation>
    <scope>NUCLEOTIDE SEQUENCE [LARGE SCALE GENOMIC DNA]</scope>
    <source>
        <strain evidence="8 9">37-2</strain>
    </source>
</reference>
<dbReference type="AlphaFoldDB" id="A0A1S1WXQ2"/>
<feature type="transmembrane region" description="Helical" evidence="7">
    <location>
        <begin position="193"/>
        <end position="215"/>
    </location>
</feature>
<organism evidence="8 9">
    <name type="scientific">Chromobacterium sphagni</name>
    <dbReference type="NCBI Taxonomy" id="1903179"/>
    <lineage>
        <taxon>Bacteria</taxon>
        <taxon>Pseudomonadati</taxon>
        <taxon>Pseudomonadota</taxon>
        <taxon>Betaproteobacteria</taxon>
        <taxon>Neisseriales</taxon>
        <taxon>Chromobacteriaceae</taxon>
        <taxon>Chromobacterium</taxon>
    </lineage>
</organism>
<feature type="transmembrane region" description="Helical" evidence="7">
    <location>
        <begin position="61"/>
        <end position="85"/>
    </location>
</feature>
<comment type="subcellular location">
    <subcellularLocation>
        <location evidence="1">Cell membrane</location>
        <topology evidence="1">Multi-pass membrane protein</topology>
    </subcellularLocation>
</comment>
<evidence type="ECO:0000256" key="7">
    <source>
        <dbReference type="SAM" id="Phobius"/>
    </source>
</evidence>
<dbReference type="Proteomes" id="UP000180088">
    <property type="component" value="Unassembled WGS sequence"/>
</dbReference>
<comment type="caution">
    <text evidence="8">The sequence shown here is derived from an EMBL/GenBank/DDBJ whole genome shotgun (WGS) entry which is preliminary data.</text>
</comment>
<gene>
    <name evidence="8" type="ORF">BI347_00145</name>
</gene>
<keyword evidence="4 7" id="KW-0812">Transmembrane</keyword>
<evidence type="ECO:0000256" key="5">
    <source>
        <dbReference type="ARBA" id="ARBA00022989"/>
    </source>
</evidence>
<dbReference type="InterPro" id="IPR002010">
    <property type="entry name" value="T3SS_IM_R"/>
</dbReference>
<keyword evidence="5 7" id="KW-1133">Transmembrane helix</keyword>
<dbReference type="PANTHER" id="PTHR30065:SF1">
    <property type="entry name" value="SURFACE PRESENTATION OF ANTIGENS PROTEIN SPAR"/>
    <property type="match status" value="1"/>
</dbReference>
<evidence type="ECO:0000313" key="8">
    <source>
        <dbReference type="EMBL" id="OHX12077.1"/>
    </source>
</evidence>
<keyword evidence="3" id="KW-1003">Cell membrane</keyword>
<comment type="similarity">
    <text evidence="2">Belongs to the FliR/MopE/SpaR family.</text>
</comment>
<feature type="transmembrane region" description="Helical" evidence="7">
    <location>
        <begin position="158"/>
        <end position="187"/>
    </location>
</feature>
<sequence>MSIRLAAVLFMTPVLGVANVPGLVKGLLSLSLAGLIVQALRLPVPVPDNGWVMAGQALTELFIGALLGFGMQLVFGALAFAGRLLDTQIGFGMSSVINPMTRQAGPLLGLLFELLAVAYVYAVNGHHMLLQAMIFLLETLPVGRPVSLELAELAVGQFGVLFLLALALAAPLMIALFTIDVGVALISRSMPQFNAFVMAMPVKVGVGLLLLAILLPRLGGFFERWLSSMLDYLAKFQGGSADGGAGSGPVGRGHAA</sequence>
<evidence type="ECO:0008006" key="10">
    <source>
        <dbReference type="Google" id="ProtNLM"/>
    </source>
</evidence>
<dbReference type="PANTHER" id="PTHR30065">
    <property type="entry name" value="FLAGELLAR BIOSYNTHETIC PROTEIN FLIR"/>
    <property type="match status" value="1"/>
</dbReference>
<dbReference type="PRINTS" id="PR00953">
    <property type="entry name" value="TYPE3IMRPROT"/>
</dbReference>
<evidence type="ECO:0000256" key="2">
    <source>
        <dbReference type="ARBA" id="ARBA00009772"/>
    </source>
</evidence>
<accession>A0A1S1WXQ2</accession>
<dbReference type="GO" id="GO:0005886">
    <property type="term" value="C:plasma membrane"/>
    <property type="evidence" value="ECO:0007669"/>
    <property type="project" value="UniProtKB-SubCell"/>
</dbReference>
<feature type="transmembrane region" description="Helical" evidence="7">
    <location>
        <begin position="105"/>
        <end position="122"/>
    </location>
</feature>
<evidence type="ECO:0000313" key="9">
    <source>
        <dbReference type="Proteomes" id="UP000180088"/>
    </source>
</evidence>
<proteinExistence type="inferred from homology"/>
<dbReference type="Pfam" id="PF01311">
    <property type="entry name" value="Bac_export_1"/>
    <property type="match status" value="1"/>
</dbReference>
<dbReference type="EMBL" id="MKCS01000001">
    <property type="protein sequence ID" value="OHX12077.1"/>
    <property type="molecule type" value="Genomic_DNA"/>
</dbReference>
<evidence type="ECO:0000256" key="6">
    <source>
        <dbReference type="ARBA" id="ARBA00023136"/>
    </source>
</evidence>